<gene>
    <name evidence="3" type="ORF">EHT25_11010</name>
</gene>
<comment type="caution">
    <text evidence="3">The sequence shown here is derived from an EMBL/GenBank/DDBJ whole genome shotgun (WGS) entry which is preliminary data.</text>
</comment>
<dbReference type="RefSeq" id="WP_124874387.1">
    <property type="nucleotide sequence ID" value="NZ_RQJO01000008.1"/>
</dbReference>
<dbReference type="InterPro" id="IPR024370">
    <property type="entry name" value="PBP_domain"/>
</dbReference>
<evidence type="ECO:0000313" key="4">
    <source>
        <dbReference type="Proteomes" id="UP000271925"/>
    </source>
</evidence>
<dbReference type="SUPFAM" id="SSF53850">
    <property type="entry name" value="Periplasmic binding protein-like II"/>
    <property type="match status" value="1"/>
</dbReference>
<dbReference type="Pfam" id="PF12849">
    <property type="entry name" value="PBP_like_2"/>
    <property type="match status" value="1"/>
</dbReference>
<name>A0A3P1BSH8_9BACT</name>
<proteinExistence type="predicted"/>
<dbReference type="InterPro" id="IPR050811">
    <property type="entry name" value="Phosphate_ABC_transporter"/>
</dbReference>
<sequence length="313" mass="34693">MNKLIAIGIGIGLMSLAACSSSPPADNPTHGQIAITADESLEPMVESIYKAYEGVYPDTKFHATFKPEQEAIATMLRDSARLVFSTRELSDSEKSIFAKNKIKYKSEFIATDGIALIVGRENSDSLITMAELGDIFQGKITRWEQLKSGNQSGPIVLVFDNNNSSNLNFALKQFKVNDLSRIKIFTVNSNKQVIEYVRKNPTALGFIGVNWISDGDSPLAAELSKNLRVMGVAEKPNPTSIDDFFQPFQKNLGLKLYPLRRNVYVISREAHSGLGSGLINYIIRDVGGLLIEKGGLWPTKPYIREVFLEKKLK</sequence>
<evidence type="ECO:0000256" key="1">
    <source>
        <dbReference type="ARBA" id="ARBA00022729"/>
    </source>
</evidence>
<accession>A0A3P1BSH8</accession>
<dbReference type="PANTHER" id="PTHR30570:SF1">
    <property type="entry name" value="PHOSPHATE-BINDING PROTEIN PSTS"/>
    <property type="match status" value="1"/>
</dbReference>
<dbReference type="OrthoDB" id="1450880at2"/>
<dbReference type="PROSITE" id="PS51257">
    <property type="entry name" value="PROKAR_LIPOPROTEIN"/>
    <property type="match status" value="1"/>
</dbReference>
<evidence type="ECO:0000313" key="3">
    <source>
        <dbReference type="EMBL" id="RRB04048.1"/>
    </source>
</evidence>
<dbReference type="Proteomes" id="UP000271925">
    <property type="component" value="Unassembled WGS sequence"/>
</dbReference>
<keyword evidence="4" id="KW-1185">Reference proteome</keyword>
<dbReference type="PANTHER" id="PTHR30570">
    <property type="entry name" value="PERIPLASMIC PHOSPHATE BINDING COMPONENT OF PHOSPHATE ABC TRANSPORTER"/>
    <property type="match status" value="1"/>
</dbReference>
<protein>
    <submittedName>
        <fullName evidence="3">Phosphate ABC transporter substrate-binding protein</fullName>
    </submittedName>
</protein>
<feature type="domain" description="PBP" evidence="2">
    <location>
        <begin position="23"/>
        <end position="285"/>
    </location>
</feature>
<evidence type="ECO:0000259" key="2">
    <source>
        <dbReference type="Pfam" id="PF12849"/>
    </source>
</evidence>
<reference evidence="3 4" key="1">
    <citation type="submission" date="2018-11" db="EMBL/GenBank/DDBJ databases">
        <authorList>
            <person name="Zhou Z."/>
            <person name="Wang G."/>
        </authorList>
    </citation>
    <scope>NUCLEOTIDE SEQUENCE [LARGE SCALE GENOMIC DNA]</scope>
    <source>
        <strain evidence="3 4">KCTC52004</strain>
    </source>
</reference>
<dbReference type="EMBL" id="RQJO01000008">
    <property type="protein sequence ID" value="RRB04048.1"/>
    <property type="molecule type" value="Genomic_DNA"/>
</dbReference>
<keyword evidence="1" id="KW-0732">Signal</keyword>
<dbReference type="Gene3D" id="3.40.190.10">
    <property type="entry name" value="Periplasmic binding protein-like II"/>
    <property type="match status" value="2"/>
</dbReference>
<organism evidence="3 4">
    <name type="scientific">Larkinella rosea</name>
    <dbReference type="NCBI Taxonomy" id="2025312"/>
    <lineage>
        <taxon>Bacteria</taxon>
        <taxon>Pseudomonadati</taxon>
        <taxon>Bacteroidota</taxon>
        <taxon>Cytophagia</taxon>
        <taxon>Cytophagales</taxon>
        <taxon>Spirosomataceae</taxon>
        <taxon>Larkinella</taxon>
    </lineage>
</organism>
<dbReference type="AlphaFoldDB" id="A0A3P1BSH8"/>